<dbReference type="GO" id="GO:0016567">
    <property type="term" value="P:protein ubiquitination"/>
    <property type="evidence" value="ECO:0007669"/>
    <property type="project" value="InterPro"/>
</dbReference>
<dbReference type="SUPFAM" id="SSF57850">
    <property type="entry name" value="RING/U-box"/>
    <property type="match status" value="1"/>
</dbReference>
<proteinExistence type="predicted"/>
<dbReference type="AlphaFoldDB" id="A0A9N8HVX1"/>
<dbReference type="SMART" id="SM00504">
    <property type="entry name" value="Ubox"/>
    <property type="match status" value="1"/>
</dbReference>
<dbReference type="OrthoDB" id="424220at2759"/>
<evidence type="ECO:0000259" key="1">
    <source>
        <dbReference type="PROSITE" id="PS51698"/>
    </source>
</evidence>
<comment type="caution">
    <text evidence="2">The sequence shown here is derived from an EMBL/GenBank/DDBJ whole genome shotgun (WGS) entry which is preliminary data.</text>
</comment>
<reference evidence="2" key="1">
    <citation type="submission" date="2020-06" db="EMBL/GenBank/DDBJ databases">
        <authorList>
            <consortium name="Plant Systems Biology data submission"/>
        </authorList>
    </citation>
    <scope>NUCLEOTIDE SEQUENCE</scope>
    <source>
        <strain evidence="2">D6</strain>
    </source>
</reference>
<dbReference type="InterPro" id="IPR003613">
    <property type="entry name" value="Ubox_domain"/>
</dbReference>
<dbReference type="Proteomes" id="UP001153069">
    <property type="component" value="Unassembled WGS sequence"/>
</dbReference>
<dbReference type="EMBL" id="CAICTM010002075">
    <property type="protein sequence ID" value="CAB9527801.1"/>
    <property type="molecule type" value="Genomic_DNA"/>
</dbReference>
<protein>
    <submittedName>
        <fullName evidence="2">E3 ubiquitin-protein ligase LIN</fullName>
    </submittedName>
</protein>
<dbReference type="PANTHER" id="PTHR22849:SF112">
    <property type="entry name" value="U-BOX DOMAIN-CONTAINING PROTEIN 26"/>
    <property type="match status" value="1"/>
</dbReference>
<organism evidence="2 3">
    <name type="scientific">Seminavis robusta</name>
    <dbReference type="NCBI Taxonomy" id="568900"/>
    <lineage>
        <taxon>Eukaryota</taxon>
        <taxon>Sar</taxon>
        <taxon>Stramenopiles</taxon>
        <taxon>Ochrophyta</taxon>
        <taxon>Bacillariophyta</taxon>
        <taxon>Bacillariophyceae</taxon>
        <taxon>Bacillariophycidae</taxon>
        <taxon>Naviculales</taxon>
        <taxon>Naviculaceae</taxon>
        <taxon>Seminavis</taxon>
    </lineage>
</organism>
<evidence type="ECO:0000313" key="2">
    <source>
        <dbReference type="EMBL" id="CAB9527801.1"/>
    </source>
</evidence>
<dbReference type="PANTHER" id="PTHR22849">
    <property type="entry name" value="WDSAM1 PROTEIN"/>
    <property type="match status" value="1"/>
</dbReference>
<name>A0A9N8HVX1_9STRA</name>
<keyword evidence="3" id="KW-1185">Reference proteome</keyword>
<dbReference type="GO" id="GO:0061630">
    <property type="term" value="F:ubiquitin protein ligase activity"/>
    <property type="evidence" value="ECO:0007669"/>
    <property type="project" value="InterPro"/>
</dbReference>
<dbReference type="InterPro" id="IPR045185">
    <property type="entry name" value="PUB22/23/24-like"/>
</dbReference>
<gene>
    <name evidence="2" type="ORF">SEMRO_2077_G313570.1</name>
</gene>
<dbReference type="Gene3D" id="3.30.40.10">
    <property type="entry name" value="Zinc/RING finger domain, C3HC4 (zinc finger)"/>
    <property type="match status" value="1"/>
</dbReference>
<feature type="domain" description="U-box" evidence="1">
    <location>
        <begin position="6"/>
        <end position="81"/>
    </location>
</feature>
<accession>A0A9N8HVX1</accession>
<dbReference type="Pfam" id="PF04564">
    <property type="entry name" value="U-box"/>
    <property type="match status" value="1"/>
</dbReference>
<sequence length="163" mass="19421">MASTPTPPDHFVCPLTLEVMRFPYRDASSGRCYERSAILEWIWFGNATCPMTRAPLRPSNFSLDRSLLLKIWEWKKDNNLLITVDDKEDTHEEDDEDFPELEEEDLYKVSPLLTNPELDRRRDEALRQQREKFQAYWEEQRQKGKVLPSESPREVQPFLELYI</sequence>
<dbReference type="InterPro" id="IPR013083">
    <property type="entry name" value="Znf_RING/FYVE/PHD"/>
</dbReference>
<dbReference type="PROSITE" id="PS51698">
    <property type="entry name" value="U_BOX"/>
    <property type="match status" value="1"/>
</dbReference>
<evidence type="ECO:0000313" key="3">
    <source>
        <dbReference type="Proteomes" id="UP001153069"/>
    </source>
</evidence>